<dbReference type="HOGENOM" id="CLU_020667_1_0_6"/>
<evidence type="ECO:0000256" key="2">
    <source>
        <dbReference type="ARBA" id="ARBA00012528"/>
    </source>
</evidence>
<feature type="transmembrane region" description="Helical" evidence="5">
    <location>
        <begin position="295"/>
        <end position="316"/>
    </location>
</feature>
<keyword evidence="5" id="KW-0472">Membrane</keyword>
<dbReference type="PANTHER" id="PTHR45138:SF9">
    <property type="entry name" value="DIGUANYLATE CYCLASE DGCM-RELATED"/>
    <property type="match status" value="1"/>
</dbReference>
<dbReference type="Proteomes" id="UP000000770">
    <property type="component" value="Chromosome"/>
</dbReference>
<dbReference type="Pfam" id="PF00497">
    <property type="entry name" value="SBP_bac_3"/>
    <property type="match status" value="1"/>
</dbReference>
<evidence type="ECO:0000259" key="6">
    <source>
        <dbReference type="PROSITE" id="PS50887"/>
    </source>
</evidence>
<dbReference type="KEGG" id="sbn:Sbal195_0854"/>
<gene>
    <name evidence="7" type="ordered locus">Sbal195_0854</name>
</gene>
<dbReference type="Pfam" id="PF00990">
    <property type="entry name" value="GGDEF"/>
    <property type="match status" value="1"/>
</dbReference>
<proteinExistence type="predicted"/>
<keyword evidence="5" id="KW-0812">Transmembrane</keyword>
<comment type="cofactor">
    <cofactor evidence="1">
        <name>Mg(2+)</name>
        <dbReference type="ChEBI" id="CHEBI:18420"/>
    </cofactor>
</comment>
<dbReference type="InterPro" id="IPR001638">
    <property type="entry name" value="Solute-binding_3/MltF_N"/>
</dbReference>
<dbReference type="NCBIfam" id="TIGR00254">
    <property type="entry name" value="GGDEF"/>
    <property type="match status" value="1"/>
</dbReference>
<dbReference type="SUPFAM" id="SSF53850">
    <property type="entry name" value="Periplasmic binding protein-like II"/>
    <property type="match status" value="1"/>
</dbReference>
<evidence type="ECO:0000256" key="4">
    <source>
        <dbReference type="SAM" id="Coils"/>
    </source>
</evidence>
<comment type="catalytic activity">
    <reaction evidence="3">
        <text>2 GTP = 3',3'-c-di-GMP + 2 diphosphate</text>
        <dbReference type="Rhea" id="RHEA:24898"/>
        <dbReference type="ChEBI" id="CHEBI:33019"/>
        <dbReference type="ChEBI" id="CHEBI:37565"/>
        <dbReference type="ChEBI" id="CHEBI:58805"/>
        <dbReference type="EC" id="2.7.7.65"/>
    </reaction>
</comment>
<evidence type="ECO:0000313" key="7">
    <source>
        <dbReference type="EMBL" id="ABX48031.1"/>
    </source>
</evidence>
<feature type="coiled-coil region" evidence="4">
    <location>
        <begin position="317"/>
        <end position="351"/>
    </location>
</feature>
<dbReference type="EMBL" id="CP000891">
    <property type="protein sequence ID" value="ABX48031.1"/>
    <property type="molecule type" value="Genomic_DNA"/>
</dbReference>
<dbReference type="SMART" id="SM00062">
    <property type="entry name" value="PBPb"/>
    <property type="match status" value="1"/>
</dbReference>
<dbReference type="InterPro" id="IPR050469">
    <property type="entry name" value="Diguanylate_Cyclase"/>
</dbReference>
<dbReference type="PROSITE" id="PS50887">
    <property type="entry name" value="GGDEF"/>
    <property type="match status" value="1"/>
</dbReference>
<dbReference type="InterPro" id="IPR000160">
    <property type="entry name" value="GGDEF_dom"/>
</dbReference>
<accession>A9L1W5</accession>
<keyword evidence="5" id="KW-1133">Transmembrane helix</keyword>
<dbReference type="InterPro" id="IPR043128">
    <property type="entry name" value="Rev_trsase/Diguanyl_cyclase"/>
</dbReference>
<feature type="domain" description="GGDEF" evidence="6">
    <location>
        <begin position="379"/>
        <end position="507"/>
    </location>
</feature>
<protein>
    <recommendedName>
        <fullName evidence="2">diguanylate cyclase</fullName>
        <ecNumber evidence="2">2.7.7.65</ecNumber>
    </recommendedName>
</protein>
<evidence type="ECO:0000313" key="8">
    <source>
        <dbReference type="Proteomes" id="UP000000770"/>
    </source>
</evidence>
<dbReference type="AlphaFoldDB" id="A9L1W5"/>
<dbReference type="Gene3D" id="3.30.70.270">
    <property type="match status" value="1"/>
</dbReference>
<dbReference type="CDD" id="cd01949">
    <property type="entry name" value="GGDEF"/>
    <property type="match status" value="1"/>
</dbReference>
<dbReference type="GO" id="GO:0043709">
    <property type="term" value="P:cell adhesion involved in single-species biofilm formation"/>
    <property type="evidence" value="ECO:0007669"/>
    <property type="project" value="TreeGrafter"/>
</dbReference>
<dbReference type="InterPro" id="IPR029787">
    <property type="entry name" value="Nucleotide_cyclase"/>
</dbReference>
<name>A9L1W5_SHEB9</name>
<dbReference type="Gene3D" id="3.40.190.10">
    <property type="entry name" value="Periplasmic binding protein-like II"/>
    <property type="match status" value="2"/>
</dbReference>
<dbReference type="PANTHER" id="PTHR45138">
    <property type="entry name" value="REGULATORY COMPONENTS OF SENSORY TRANSDUCTION SYSTEM"/>
    <property type="match status" value="1"/>
</dbReference>
<dbReference type="GO" id="GO:1902201">
    <property type="term" value="P:negative regulation of bacterial-type flagellum-dependent cell motility"/>
    <property type="evidence" value="ECO:0007669"/>
    <property type="project" value="TreeGrafter"/>
</dbReference>
<reference evidence="7 8" key="1">
    <citation type="submission" date="2007-11" db="EMBL/GenBank/DDBJ databases">
        <title>Complete sequence of chromosome of Shewanella baltica OS195.</title>
        <authorList>
            <consortium name="US DOE Joint Genome Institute"/>
            <person name="Copeland A."/>
            <person name="Lucas S."/>
            <person name="Lapidus A."/>
            <person name="Barry K."/>
            <person name="Glavina del Rio T."/>
            <person name="Dalin E."/>
            <person name="Tice H."/>
            <person name="Pitluck S."/>
            <person name="Chain P."/>
            <person name="Malfatti S."/>
            <person name="Shin M."/>
            <person name="Vergez L."/>
            <person name="Schmutz J."/>
            <person name="Larimer F."/>
            <person name="Land M."/>
            <person name="Hauser L."/>
            <person name="Kyrpides N."/>
            <person name="Kim E."/>
            <person name="Brettar I."/>
            <person name="Rodrigues J."/>
            <person name="Konstantinidis K."/>
            <person name="Klappenbach J."/>
            <person name="Hofle M."/>
            <person name="Tiedje J."/>
            <person name="Richardson P."/>
        </authorList>
    </citation>
    <scope>NUCLEOTIDE SEQUENCE [LARGE SCALE GENOMIC DNA]</scope>
    <source>
        <strain evidence="7 8">OS195</strain>
    </source>
</reference>
<dbReference type="EC" id="2.7.7.65" evidence="2"/>
<dbReference type="CDD" id="cd13708">
    <property type="entry name" value="PBP2_BvgS_like_1"/>
    <property type="match status" value="1"/>
</dbReference>
<dbReference type="SMART" id="SM00267">
    <property type="entry name" value="GGDEF"/>
    <property type="match status" value="1"/>
</dbReference>
<dbReference type="GO" id="GO:0052621">
    <property type="term" value="F:diguanylate cyclase activity"/>
    <property type="evidence" value="ECO:0007669"/>
    <property type="project" value="UniProtKB-EC"/>
</dbReference>
<dbReference type="GO" id="GO:0005886">
    <property type="term" value="C:plasma membrane"/>
    <property type="evidence" value="ECO:0007669"/>
    <property type="project" value="TreeGrafter"/>
</dbReference>
<keyword evidence="4" id="KW-0175">Coiled coil</keyword>
<evidence type="ECO:0000256" key="3">
    <source>
        <dbReference type="ARBA" id="ARBA00034247"/>
    </source>
</evidence>
<organism evidence="7 8">
    <name type="scientific">Shewanella baltica (strain OS195)</name>
    <dbReference type="NCBI Taxonomy" id="399599"/>
    <lineage>
        <taxon>Bacteria</taxon>
        <taxon>Pseudomonadati</taxon>
        <taxon>Pseudomonadota</taxon>
        <taxon>Gammaproteobacteria</taxon>
        <taxon>Alteromonadales</taxon>
        <taxon>Shewanellaceae</taxon>
        <taxon>Shewanella</taxon>
    </lineage>
</organism>
<evidence type="ECO:0000256" key="5">
    <source>
        <dbReference type="SAM" id="Phobius"/>
    </source>
</evidence>
<dbReference type="SUPFAM" id="SSF55073">
    <property type="entry name" value="Nucleotide cyclase"/>
    <property type="match status" value="1"/>
</dbReference>
<sequence precursor="true">MRFSRIHFFYIPHRASAFRLKLSMELRGLLRLLPLLICTPLLAHADRLAMANAKLASQDVSVSITQIVRYCVDPDWLPYEGIREGKHLGISSDYIDYIESHSSLKFQLVSTSSWTETLSFLQSGQCDLTPMLNKTLIRETYLHFSDVYFRSPNVLVSLKDQPFLQGFENIGARTLAVPKGYRLAEYIQHYYPQIETLTVASEPAGLQSVLDKRADLFVGSMFSVNSYIQQTGFNHLKIAGWGGPEDELRMGVAYGQESLLPVINKALNAVSEQERITIYQKWNNVTVIDETNYSLVYQVICATCLLLLILGARTYFISQYNRRLTDKNQQLETLRQQLEASNAELEFLSTHDPLTKLYNRHYFNRLFINNEQHDQSAKAGMCLVMIDIDYFKEINDTLGHNVGDRILEQVSQVLQHCVRESDVVARWGGEEFVILCQQSSLPLVESLCVRIAERIKHYQFTDNVQLTCSFGVAKLADNEPMMLCFERADRALYRAKAQGRNQMCTDK</sequence>
<evidence type="ECO:0000256" key="1">
    <source>
        <dbReference type="ARBA" id="ARBA00001946"/>
    </source>
</evidence>
<dbReference type="FunFam" id="3.30.70.270:FF:000001">
    <property type="entry name" value="Diguanylate cyclase domain protein"/>
    <property type="match status" value="1"/>
</dbReference>